<protein>
    <submittedName>
        <fullName evidence="1">Uncharacterized protein</fullName>
    </submittedName>
</protein>
<dbReference type="InterPro" id="IPR045941">
    <property type="entry name" value="DUF6361"/>
</dbReference>
<evidence type="ECO:0000313" key="1">
    <source>
        <dbReference type="EMBL" id="TBN54446.1"/>
    </source>
</evidence>
<proteinExistence type="predicted"/>
<dbReference type="Proteomes" id="UP000291613">
    <property type="component" value="Unassembled WGS sequence"/>
</dbReference>
<sequence length="350" mass="38947">MLHTRLRYALFVPWQFLDQSGKSSANAQDALKRAEIGLAKRLKDRGEQGVIGGLTWPQLADQPPSSTYWSALDAWGILRRDGRNRVPNRGTVHTRLSASRPTMDDEGRPLIEVEALFVALPQPPKDWSADTPLSFNLRDDEREFLRERLSHIPAPEPLRHLSLLSQLARHEIDPPLSLWDKAIIKLAGPDAAPLRRARAVAALAAIGRGVYAALVEDRRELLDGRETPRLHRAQLGRLLREHGARAASELNSANLHLVEDDIGDLPPRLRTVLAQTLDWVHEGATDPTALVGAYEAAEGRKGLRSRLPDTASARTRRAEWDASDHPVGYPLHYRWGSVSGLLSDLRGPRP</sequence>
<gene>
    <name evidence="1" type="ORF">EYR15_06345</name>
</gene>
<evidence type="ECO:0000313" key="2">
    <source>
        <dbReference type="Proteomes" id="UP000291613"/>
    </source>
</evidence>
<comment type="caution">
    <text evidence="1">The sequence shown here is derived from an EMBL/GenBank/DDBJ whole genome shotgun (WGS) entry which is preliminary data.</text>
</comment>
<dbReference type="EMBL" id="SIUB01000002">
    <property type="protein sequence ID" value="TBN54446.1"/>
    <property type="molecule type" value="Genomic_DNA"/>
</dbReference>
<accession>A0A4V2JEA1</accession>
<dbReference type="AlphaFoldDB" id="A0A4V2JEA1"/>
<reference evidence="1 2" key="1">
    <citation type="submission" date="2019-02" db="EMBL/GenBank/DDBJ databases">
        <title>Hansschlegelia quercus sp. nov., a novel methylotrophic bacterium from buds of oak (Quercus robur L.).</title>
        <authorList>
            <person name="Agafonova N.V."/>
            <person name="Kaparullina E.N."/>
            <person name="Grouzdev D.S."/>
            <person name="Doronina N.V."/>
        </authorList>
    </citation>
    <scope>NUCLEOTIDE SEQUENCE [LARGE SCALE GENOMIC DNA]</scope>
    <source>
        <strain evidence="1 2">Dub</strain>
    </source>
</reference>
<keyword evidence="2" id="KW-1185">Reference proteome</keyword>
<organism evidence="1 2">
    <name type="scientific">Hansschlegelia quercus</name>
    <dbReference type="NCBI Taxonomy" id="2528245"/>
    <lineage>
        <taxon>Bacteria</taxon>
        <taxon>Pseudomonadati</taxon>
        <taxon>Pseudomonadota</taxon>
        <taxon>Alphaproteobacteria</taxon>
        <taxon>Hyphomicrobiales</taxon>
        <taxon>Methylopilaceae</taxon>
        <taxon>Hansschlegelia</taxon>
    </lineage>
</organism>
<name>A0A4V2JEA1_9HYPH</name>
<dbReference type="Pfam" id="PF19888">
    <property type="entry name" value="DUF6361"/>
    <property type="match status" value="1"/>
</dbReference>